<evidence type="ECO:0000313" key="1">
    <source>
        <dbReference type="EMBL" id="CAH1594575.1"/>
    </source>
</evidence>
<protein>
    <submittedName>
        <fullName evidence="1">Uncharacterized protein</fullName>
    </submittedName>
</protein>
<gene>
    <name evidence="1" type="ORF">THF1A12_290021</name>
</gene>
<accession>A0AAU9QPG4</accession>
<dbReference type="EMBL" id="CAKMUD010000082">
    <property type="protein sequence ID" value="CAH1594575.1"/>
    <property type="molecule type" value="Genomic_DNA"/>
</dbReference>
<dbReference type="AlphaFoldDB" id="A0AAU9QPG4"/>
<organism evidence="1 2">
    <name type="scientific">Vibrio jasicida</name>
    <dbReference type="NCBI Taxonomy" id="766224"/>
    <lineage>
        <taxon>Bacteria</taxon>
        <taxon>Pseudomonadati</taxon>
        <taxon>Pseudomonadota</taxon>
        <taxon>Gammaproteobacteria</taxon>
        <taxon>Vibrionales</taxon>
        <taxon>Vibrionaceae</taxon>
        <taxon>Vibrio</taxon>
    </lineage>
</organism>
<reference evidence="1" key="1">
    <citation type="submission" date="2022-01" db="EMBL/GenBank/DDBJ databases">
        <authorList>
            <person name="Lagorce A."/>
        </authorList>
    </citation>
    <scope>NUCLEOTIDE SEQUENCE</scope>
    <source>
        <strain evidence="1">Th15_F1_A12</strain>
    </source>
</reference>
<evidence type="ECO:0000313" key="2">
    <source>
        <dbReference type="Proteomes" id="UP001295462"/>
    </source>
</evidence>
<comment type="caution">
    <text evidence="1">The sequence shown here is derived from an EMBL/GenBank/DDBJ whole genome shotgun (WGS) entry which is preliminary data.</text>
</comment>
<proteinExistence type="predicted"/>
<dbReference type="Proteomes" id="UP001295462">
    <property type="component" value="Unassembled WGS sequence"/>
</dbReference>
<sequence>MSIHHSYAAMLKVLPLTHRVLEHNQTQREGSVKALSLNNTN</sequence>
<name>A0AAU9QPG4_9VIBR</name>